<dbReference type="OrthoDB" id="5877525at2"/>
<evidence type="ECO:0000313" key="2">
    <source>
        <dbReference type="Proteomes" id="UP000243374"/>
    </source>
</evidence>
<protein>
    <recommendedName>
        <fullName evidence="3">Multidrug transporter</fullName>
    </recommendedName>
</protein>
<dbReference type="InterPro" id="IPR053747">
    <property type="entry name" value="Fluoresc_Recovery_Reg"/>
</dbReference>
<evidence type="ECO:0000313" key="1">
    <source>
        <dbReference type="EMBL" id="SFK34631.1"/>
    </source>
</evidence>
<keyword evidence="2" id="KW-1185">Reference proteome</keyword>
<gene>
    <name evidence="1" type="ORF">SAMN04487865_105813</name>
</gene>
<sequence>MNTQKPLEKDWKHFKEKLKIWQENYIEKLNREYISILSGEGDASDKFWELDTRIKNDKKKAGVLVKDMSRSNMMLIIIQLINEKVITKEDLSGFSEGLKEQIELFFTISSAPRIRLN</sequence>
<accession>A0A662ZF48</accession>
<dbReference type="AlphaFoldDB" id="A0A662ZF48"/>
<reference evidence="1 2" key="1">
    <citation type="submission" date="2016-10" db="EMBL/GenBank/DDBJ databases">
        <authorList>
            <person name="Varghese N."/>
            <person name="Submissions S."/>
        </authorList>
    </citation>
    <scope>NUCLEOTIDE SEQUENCE [LARGE SCALE GENOMIC DNA]</scope>
    <source>
        <strain evidence="1 2">22B</strain>
    </source>
</reference>
<proteinExistence type="predicted"/>
<evidence type="ECO:0008006" key="3">
    <source>
        <dbReference type="Google" id="ProtNLM"/>
    </source>
</evidence>
<dbReference type="RefSeq" id="WP_074841432.1">
    <property type="nucleotide sequence ID" value="NZ_CP047056.1"/>
</dbReference>
<organism evidence="1 2">
    <name type="scientific">Succinivibrio dextrinosolvens</name>
    <dbReference type="NCBI Taxonomy" id="83771"/>
    <lineage>
        <taxon>Bacteria</taxon>
        <taxon>Pseudomonadati</taxon>
        <taxon>Pseudomonadota</taxon>
        <taxon>Gammaproteobacteria</taxon>
        <taxon>Aeromonadales</taxon>
        <taxon>Succinivibrionaceae</taxon>
        <taxon>Succinivibrio</taxon>
    </lineage>
</organism>
<dbReference type="Gene3D" id="6.10.140.1840">
    <property type="match status" value="1"/>
</dbReference>
<name>A0A662ZF48_9GAMM</name>
<dbReference type="EMBL" id="FOSF01000058">
    <property type="protein sequence ID" value="SFK34631.1"/>
    <property type="molecule type" value="Genomic_DNA"/>
</dbReference>
<dbReference type="Proteomes" id="UP000243374">
    <property type="component" value="Unassembled WGS sequence"/>
</dbReference>